<dbReference type="EMBL" id="JBAKFM010000001">
    <property type="protein sequence ID" value="MEX0468567.1"/>
    <property type="molecule type" value="Genomic_DNA"/>
</dbReference>
<evidence type="ECO:0000259" key="6">
    <source>
        <dbReference type="Pfam" id="PF22740"/>
    </source>
</evidence>
<evidence type="ECO:0000256" key="2">
    <source>
        <dbReference type="ARBA" id="ARBA00022840"/>
    </source>
</evidence>
<comment type="caution">
    <text evidence="7">The sequence shown here is derived from an EMBL/GenBank/DDBJ whole genome shotgun (WGS) entry which is preliminary data.</text>
</comment>
<keyword evidence="1 4" id="KW-0547">Nucleotide-binding</keyword>
<proteinExistence type="inferred from homology"/>
<evidence type="ECO:0000256" key="3">
    <source>
        <dbReference type="ARBA" id="ARBA00023134"/>
    </source>
</evidence>
<feature type="binding site" evidence="4">
    <location>
        <begin position="16"/>
        <end position="23"/>
    </location>
    <ligand>
        <name>ATP</name>
        <dbReference type="ChEBI" id="CHEBI:30616"/>
    </ligand>
</feature>
<dbReference type="InterPro" id="IPR053931">
    <property type="entry name" value="RapZ_C"/>
</dbReference>
<keyword evidence="8" id="KW-1185">Reference proteome</keyword>
<dbReference type="InterPro" id="IPR053930">
    <property type="entry name" value="RapZ-like_N"/>
</dbReference>
<accession>A0ABV3TAB5</accession>
<reference evidence="7 8" key="1">
    <citation type="submission" date="2024-02" db="EMBL/GenBank/DDBJ databases">
        <title>New especies of Spiribacter isolated from saline water.</title>
        <authorList>
            <person name="Leon M.J."/>
            <person name="De La Haba R."/>
            <person name="Sanchez-Porro C."/>
            <person name="Ventosa A."/>
        </authorList>
    </citation>
    <scope>NUCLEOTIDE SEQUENCE [LARGE SCALE GENOMIC DNA]</scope>
    <source>
        <strain evidence="8">ag22IC6-390</strain>
    </source>
</reference>
<dbReference type="InterPro" id="IPR027417">
    <property type="entry name" value="P-loop_NTPase"/>
</dbReference>
<evidence type="ECO:0000313" key="7">
    <source>
        <dbReference type="EMBL" id="MEX0468567.1"/>
    </source>
</evidence>
<dbReference type="HAMAP" id="MF_00636">
    <property type="entry name" value="RapZ_like"/>
    <property type="match status" value="1"/>
</dbReference>
<evidence type="ECO:0000259" key="5">
    <source>
        <dbReference type="Pfam" id="PF03668"/>
    </source>
</evidence>
<organism evidence="7 8">
    <name type="scientific">Spiribacter pallidus</name>
    <dbReference type="NCBI Taxonomy" id="1987936"/>
    <lineage>
        <taxon>Bacteria</taxon>
        <taxon>Pseudomonadati</taxon>
        <taxon>Pseudomonadota</taxon>
        <taxon>Gammaproteobacteria</taxon>
        <taxon>Chromatiales</taxon>
        <taxon>Ectothiorhodospiraceae</taxon>
        <taxon>Spiribacter</taxon>
    </lineage>
</organism>
<feature type="domain" description="RapZ C-terminal" evidence="6">
    <location>
        <begin position="171"/>
        <end position="289"/>
    </location>
</feature>
<dbReference type="PIRSF" id="PIRSF005052">
    <property type="entry name" value="P-loopkin"/>
    <property type="match status" value="1"/>
</dbReference>
<evidence type="ECO:0000256" key="1">
    <source>
        <dbReference type="ARBA" id="ARBA00022741"/>
    </source>
</evidence>
<dbReference type="NCBIfam" id="NF003828">
    <property type="entry name" value="PRK05416.1"/>
    <property type="match status" value="1"/>
</dbReference>
<keyword evidence="3 4" id="KW-0342">GTP-binding</keyword>
<dbReference type="PANTHER" id="PTHR30448">
    <property type="entry name" value="RNASE ADAPTER PROTEIN RAPZ"/>
    <property type="match status" value="1"/>
</dbReference>
<dbReference type="SUPFAM" id="SSF52540">
    <property type="entry name" value="P-loop containing nucleoside triphosphate hydrolases"/>
    <property type="match status" value="1"/>
</dbReference>
<name>A0ABV3TAB5_9GAMM</name>
<feature type="binding site" evidence="4">
    <location>
        <begin position="66"/>
        <end position="69"/>
    </location>
    <ligand>
        <name>GTP</name>
        <dbReference type="ChEBI" id="CHEBI:37565"/>
    </ligand>
</feature>
<dbReference type="InterPro" id="IPR005337">
    <property type="entry name" value="RapZ-like"/>
</dbReference>
<dbReference type="Pfam" id="PF03668">
    <property type="entry name" value="RapZ-like_N"/>
    <property type="match status" value="1"/>
</dbReference>
<protein>
    <submittedName>
        <fullName evidence="7">RNase adapter RapZ</fullName>
    </submittedName>
</protein>
<gene>
    <name evidence="7" type="primary">rapZ</name>
    <name evidence="7" type="ORF">V6X73_02290</name>
</gene>
<evidence type="ECO:0000256" key="4">
    <source>
        <dbReference type="HAMAP-Rule" id="MF_00636"/>
    </source>
</evidence>
<feature type="domain" description="RapZ-like N-terminal" evidence="5">
    <location>
        <begin position="11"/>
        <end position="164"/>
    </location>
</feature>
<evidence type="ECO:0000313" key="8">
    <source>
        <dbReference type="Proteomes" id="UP001556709"/>
    </source>
</evidence>
<keyword evidence="2 4" id="KW-0067">ATP-binding</keyword>
<dbReference type="RefSeq" id="WP_367957932.1">
    <property type="nucleotide sequence ID" value="NZ_JBAKFK010000001.1"/>
</dbReference>
<dbReference type="Proteomes" id="UP001556709">
    <property type="component" value="Unassembled WGS sequence"/>
</dbReference>
<sequence>MVTPEGSPRRLIIVSGLSGSGKSVALATLEDSGFYCIDNLPVALLEAFGGHIAATGGEMQYAVGIDARNRLEALERIPDILEGLGQQGLAAEIVFLDAEDATLLKRFSETRRRHPLSNGDTPLAEAIIGERKLLMPVQARADMTINTTHTTLHELRTLIRDRLTHTPTQLSVQLMSFGYKHGTPTDADFVFDSRCLPNPHWQPELRPHTGRDEPVRRFLAESPLVERYSRQLAEFMDDWLPVFERENRSYLTVAVGCTGGQHRSVYLIEALANHLRRTDLTVTIRHRELP</sequence>
<dbReference type="Pfam" id="PF22740">
    <property type="entry name" value="PapZ_C"/>
    <property type="match status" value="1"/>
</dbReference>
<dbReference type="PANTHER" id="PTHR30448:SF0">
    <property type="entry name" value="RNASE ADAPTER PROTEIN RAPZ"/>
    <property type="match status" value="1"/>
</dbReference>